<proteinExistence type="predicted"/>
<name>A0ABP6MXE4_9ACTN</name>
<gene>
    <name evidence="1" type="ORF">GCM10010466_19910</name>
</gene>
<organism evidence="1 2">
    <name type="scientific">Planomonospora alba</name>
    <dbReference type="NCBI Taxonomy" id="161354"/>
    <lineage>
        <taxon>Bacteria</taxon>
        <taxon>Bacillati</taxon>
        <taxon>Actinomycetota</taxon>
        <taxon>Actinomycetes</taxon>
        <taxon>Streptosporangiales</taxon>
        <taxon>Streptosporangiaceae</taxon>
        <taxon>Planomonospora</taxon>
    </lineage>
</organism>
<dbReference type="InterPro" id="IPR049511">
    <property type="entry name" value="PGH-like_rpt"/>
</dbReference>
<reference evidence="2" key="1">
    <citation type="journal article" date="2019" name="Int. J. Syst. Evol. Microbiol.">
        <title>The Global Catalogue of Microorganisms (GCM) 10K type strain sequencing project: providing services to taxonomists for standard genome sequencing and annotation.</title>
        <authorList>
            <consortium name="The Broad Institute Genomics Platform"/>
            <consortium name="The Broad Institute Genome Sequencing Center for Infectious Disease"/>
            <person name="Wu L."/>
            <person name="Ma J."/>
        </authorList>
    </citation>
    <scope>NUCLEOTIDE SEQUENCE [LARGE SCALE GENOMIC DNA]</scope>
    <source>
        <strain evidence="2">JCM 9373</strain>
    </source>
</reference>
<keyword evidence="2" id="KW-1185">Reference proteome</keyword>
<dbReference type="EMBL" id="BAAAUT010000013">
    <property type="protein sequence ID" value="GAA3129268.1"/>
    <property type="molecule type" value="Genomic_DNA"/>
</dbReference>
<accession>A0ABP6MXE4</accession>
<evidence type="ECO:0000313" key="1">
    <source>
        <dbReference type="EMBL" id="GAA3129268.1"/>
    </source>
</evidence>
<dbReference type="RefSeq" id="WP_344858080.1">
    <property type="nucleotide sequence ID" value="NZ_BAAAUT010000013.1"/>
</dbReference>
<evidence type="ECO:0000313" key="2">
    <source>
        <dbReference type="Proteomes" id="UP001500320"/>
    </source>
</evidence>
<sequence>MSGRGPYLRGEVRPALFSALSGPALWRAYHGLTRSQLDAKHKTYGRQGYYPVSVDGEYVPGQGVVYAAVWVKN</sequence>
<dbReference type="Pfam" id="PF17660">
    <property type="entry name" value="BTRD1"/>
    <property type="match status" value="1"/>
</dbReference>
<comment type="caution">
    <text evidence="1">The sequence shown here is derived from an EMBL/GenBank/DDBJ whole genome shotgun (WGS) entry which is preliminary data.</text>
</comment>
<dbReference type="Proteomes" id="UP001500320">
    <property type="component" value="Unassembled WGS sequence"/>
</dbReference>
<protein>
    <submittedName>
        <fullName evidence="1">Uncharacterized protein</fullName>
    </submittedName>
</protein>